<dbReference type="InterPro" id="IPR010412">
    <property type="entry name" value="DUF1007"/>
</dbReference>
<comment type="caution">
    <text evidence="2">The sequence shown here is derived from an EMBL/GenBank/DDBJ whole genome shotgun (WGS) entry which is preliminary data.</text>
</comment>
<evidence type="ECO:0000313" key="3">
    <source>
        <dbReference type="Proteomes" id="UP000243978"/>
    </source>
</evidence>
<reference evidence="2 3" key="1">
    <citation type="submission" date="2018-04" db="EMBL/GenBank/DDBJ databases">
        <title>Genomic Encyclopedia of Archaeal and Bacterial Type Strains, Phase II (KMG-II): from individual species to whole genera.</title>
        <authorList>
            <person name="Goeker M."/>
        </authorList>
    </citation>
    <scope>NUCLEOTIDE SEQUENCE [LARGE SCALE GENOMIC DNA]</scope>
    <source>
        <strain evidence="2 3">DSM 100977</strain>
    </source>
</reference>
<evidence type="ECO:0000313" key="2">
    <source>
        <dbReference type="EMBL" id="PTX55411.1"/>
    </source>
</evidence>
<accession>A0A2T6BH75</accession>
<name>A0A2T6BH75_9RHOB</name>
<dbReference type="AlphaFoldDB" id="A0A2T6BH75"/>
<proteinExistence type="predicted"/>
<feature type="chain" id="PRO_5015638582" evidence="1">
    <location>
        <begin position="22"/>
        <end position="219"/>
    </location>
</feature>
<keyword evidence="3" id="KW-1185">Reference proteome</keyword>
<gene>
    <name evidence="2" type="ORF">C8N43_0045</name>
</gene>
<keyword evidence="1" id="KW-0732">Signal</keyword>
<protein>
    <submittedName>
        <fullName evidence="2">ABC-type uncharacterized transport system substrate-binding protein</fullName>
    </submittedName>
</protein>
<dbReference type="Proteomes" id="UP000243978">
    <property type="component" value="Unassembled WGS sequence"/>
</dbReference>
<dbReference type="Pfam" id="PF06226">
    <property type="entry name" value="DUF1007"/>
    <property type="match status" value="1"/>
</dbReference>
<feature type="signal peptide" evidence="1">
    <location>
        <begin position="1"/>
        <end position="21"/>
    </location>
</feature>
<sequence>MSLHMRYLLAALMLAPAPALAHPHVFVDTGVEVIFDEAGRVTHLRITWEYDELYSLWITEDMKLDPDFDGELTDAEMAALQGFDQDWMQGYYGDTRAYLGGTELALSRPVAYTADYKDGRLSSTHLREVEGSPFVNDALVIKPYDETFYTAYDVTKPVRLTGAPAGCGFDVVVPDVTGALTQIQEQLLALDPSVDPADVGFDNIGAQFATQIEVTCAGS</sequence>
<organism evidence="2 3">
    <name type="scientific">Litoreibacter ponti</name>
    <dbReference type="NCBI Taxonomy" id="1510457"/>
    <lineage>
        <taxon>Bacteria</taxon>
        <taxon>Pseudomonadati</taxon>
        <taxon>Pseudomonadota</taxon>
        <taxon>Alphaproteobacteria</taxon>
        <taxon>Rhodobacterales</taxon>
        <taxon>Roseobacteraceae</taxon>
        <taxon>Litoreibacter</taxon>
    </lineage>
</organism>
<evidence type="ECO:0000256" key="1">
    <source>
        <dbReference type="SAM" id="SignalP"/>
    </source>
</evidence>
<dbReference type="EMBL" id="QBKS01000001">
    <property type="protein sequence ID" value="PTX55411.1"/>
    <property type="molecule type" value="Genomic_DNA"/>
</dbReference>